<gene>
    <name evidence="1" type="ORF">M9H77_21174</name>
</gene>
<organism evidence="1 2">
    <name type="scientific">Catharanthus roseus</name>
    <name type="common">Madagascar periwinkle</name>
    <name type="synonym">Vinca rosea</name>
    <dbReference type="NCBI Taxonomy" id="4058"/>
    <lineage>
        <taxon>Eukaryota</taxon>
        <taxon>Viridiplantae</taxon>
        <taxon>Streptophyta</taxon>
        <taxon>Embryophyta</taxon>
        <taxon>Tracheophyta</taxon>
        <taxon>Spermatophyta</taxon>
        <taxon>Magnoliopsida</taxon>
        <taxon>eudicotyledons</taxon>
        <taxon>Gunneridae</taxon>
        <taxon>Pentapetalae</taxon>
        <taxon>asterids</taxon>
        <taxon>lamiids</taxon>
        <taxon>Gentianales</taxon>
        <taxon>Apocynaceae</taxon>
        <taxon>Rauvolfioideae</taxon>
        <taxon>Vinceae</taxon>
        <taxon>Catharanthinae</taxon>
        <taxon>Catharanthus</taxon>
    </lineage>
</organism>
<comment type="caution">
    <text evidence="1">The sequence shown here is derived from an EMBL/GenBank/DDBJ whole genome shotgun (WGS) entry which is preliminary data.</text>
</comment>
<protein>
    <submittedName>
        <fullName evidence="1">Uncharacterized protein</fullName>
    </submittedName>
</protein>
<dbReference type="Proteomes" id="UP001060085">
    <property type="component" value="Linkage Group LG05"/>
</dbReference>
<proteinExistence type="predicted"/>
<sequence>MIHQSWELSCPNYPKWSLTPVVLIDAILTSSKQDHFERQGPSFCMKASSAPPGMAMAQIQDPTQFTGGPSSLSAASPSRPAQAQLWLLPGYGAPPAFFGHPLSFYVFLAIMASSGRLFRSSSYASGSLPGAICNLHLADLECMKLSLFQTSLPMPADTLIRAEILQHDYHTTNVVPSQGHKDLTTSSPPPRWQCPPLGQYKVNIGADFKKDVTVGGIVIRDPTCDVLICAAQPLPPPSNISISKSQGSHLFVLKQIACPSFRALRFTLIQ</sequence>
<keyword evidence="2" id="KW-1185">Reference proteome</keyword>
<accession>A0ACC0AML9</accession>
<reference evidence="2" key="1">
    <citation type="journal article" date="2023" name="Nat. Plants">
        <title>Single-cell RNA sequencing provides a high-resolution roadmap for understanding the multicellular compartmentation of specialized metabolism.</title>
        <authorList>
            <person name="Sun S."/>
            <person name="Shen X."/>
            <person name="Li Y."/>
            <person name="Li Y."/>
            <person name="Wang S."/>
            <person name="Li R."/>
            <person name="Zhang H."/>
            <person name="Shen G."/>
            <person name="Guo B."/>
            <person name="Wei J."/>
            <person name="Xu J."/>
            <person name="St-Pierre B."/>
            <person name="Chen S."/>
            <person name="Sun C."/>
        </authorList>
    </citation>
    <scope>NUCLEOTIDE SEQUENCE [LARGE SCALE GENOMIC DNA]</scope>
</reference>
<dbReference type="EMBL" id="CM044705">
    <property type="protein sequence ID" value="KAI5661851.1"/>
    <property type="molecule type" value="Genomic_DNA"/>
</dbReference>
<evidence type="ECO:0000313" key="2">
    <source>
        <dbReference type="Proteomes" id="UP001060085"/>
    </source>
</evidence>
<name>A0ACC0AML9_CATRO</name>
<evidence type="ECO:0000313" key="1">
    <source>
        <dbReference type="EMBL" id="KAI5661851.1"/>
    </source>
</evidence>